<evidence type="ECO:0000313" key="2">
    <source>
        <dbReference type="EMBL" id="PRQ27772.1"/>
    </source>
</evidence>
<feature type="compositionally biased region" description="Acidic residues" evidence="1">
    <location>
        <begin position="42"/>
        <end position="52"/>
    </location>
</feature>
<comment type="caution">
    <text evidence="2">The sequence shown here is derived from an EMBL/GenBank/DDBJ whole genome shotgun (WGS) entry which is preliminary data.</text>
</comment>
<dbReference type="Gramene" id="PRQ27772">
    <property type="protein sequence ID" value="PRQ27772"/>
    <property type="gene ID" value="RchiOBHm_Chr6g0308841"/>
</dbReference>
<evidence type="ECO:0000256" key="1">
    <source>
        <dbReference type="SAM" id="MobiDB-lite"/>
    </source>
</evidence>
<dbReference type="AlphaFoldDB" id="A0A2P6Q0R8"/>
<organism evidence="2 3">
    <name type="scientific">Rosa chinensis</name>
    <name type="common">China rose</name>
    <dbReference type="NCBI Taxonomy" id="74649"/>
    <lineage>
        <taxon>Eukaryota</taxon>
        <taxon>Viridiplantae</taxon>
        <taxon>Streptophyta</taxon>
        <taxon>Embryophyta</taxon>
        <taxon>Tracheophyta</taxon>
        <taxon>Spermatophyta</taxon>
        <taxon>Magnoliopsida</taxon>
        <taxon>eudicotyledons</taxon>
        <taxon>Gunneridae</taxon>
        <taxon>Pentapetalae</taxon>
        <taxon>rosids</taxon>
        <taxon>fabids</taxon>
        <taxon>Rosales</taxon>
        <taxon>Rosaceae</taxon>
        <taxon>Rosoideae</taxon>
        <taxon>Rosoideae incertae sedis</taxon>
        <taxon>Rosa</taxon>
    </lineage>
</organism>
<gene>
    <name evidence="2" type="ORF">RchiOBHm_Chr6g0308841</name>
</gene>
<feature type="region of interest" description="Disordered" evidence="1">
    <location>
        <begin position="37"/>
        <end position="87"/>
    </location>
</feature>
<protein>
    <submittedName>
        <fullName evidence="2">Uncharacterized protein</fullName>
    </submittedName>
</protein>
<evidence type="ECO:0000313" key="3">
    <source>
        <dbReference type="Proteomes" id="UP000238479"/>
    </source>
</evidence>
<dbReference type="EMBL" id="PDCK01000044">
    <property type="protein sequence ID" value="PRQ27772.1"/>
    <property type="molecule type" value="Genomic_DNA"/>
</dbReference>
<dbReference type="STRING" id="74649.A0A2P6Q0R8"/>
<reference evidence="2 3" key="1">
    <citation type="journal article" date="2018" name="Nat. Genet.">
        <title>The Rosa genome provides new insights in the design of modern roses.</title>
        <authorList>
            <person name="Bendahmane M."/>
        </authorList>
    </citation>
    <scope>NUCLEOTIDE SEQUENCE [LARGE SCALE GENOMIC DNA]</scope>
    <source>
        <strain evidence="3">cv. Old Blush</strain>
    </source>
</reference>
<sequence>MREGEPYLHHEYVGKFQVPSCRSMARPGERCDWVGGERIQEVEEQEEEEEESNNANGGTQSSEMLVDPPYVASGAETVDHTDAPNDA</sequence>
<feature type="compositionally biased region" description="Polar residues" evidence="1">
    <location>
        <begin position="53"/>
        <end position="63"/>
    </location>
</feature>
<name>A0A2P6Q0R8_ROSCH</name>
<keyword evidence="3" id="KW-1185">Reference proteome</keyword>
<accession>A0A2P6Q0R8</accession>
<dbReference type="Proteomes" id="UP000238479">
    <property type="component" value="Chromosome 6"/>
</dbReference>
<proteinExistence type="predicted"/>
<feature type="compositionally biased region" description="Basic and acidic residues" evidence="1">
    <location>
        <begin position="77"/>
        <end position="87"/>
    </location>
</feature>